<dbReference type="Proteomes" id="UP001041814">
    <property type="component" value="Unassembled WGS sequence"/>
</dbReference>
<reference evidence="8" key="2">
    <citation type="journal article" date="2020" name="Microorganisms">
        <title>Osmotic Adaptation and Compatible Solute Biosynthesis of Phototrophic Bacteria as Revealed from Genome Analyses.</title>
        <authorList>
            <person name="Imhoff J.F."/>
            <person name="Rahn T."/>
            <person name="Kunzel S."/>
            <person name="Keller A."/>
            <person name="Neulinger S.C."/>
        </authorList>
    </citation>
    <scope>NUCLEOTIDE SEQUENCE</scope>
    <source>
        <strain evidence="8">IM 151</strain>
    </source>
</reference>
<dbReference type="Gene3D" id="3.40.50.12790">
    <property type="entry name" value="FHIPEP family, domain 4"/>
    <property type="match status" value="1"/>
</dbReference>
<feature type="transmembrane region" description="Helical" evidence="7">
    <location>
        <begin position="77"/>
        <end position="97"/>
    </location>
</feature>
<keyword evidence="4 7" id="KW-0812">Transmembrane</keyword>
<keyword evidence="8" id="KW-0966">Cell projection</keyword>
<feature type="transmembrane region" description="Helical" evidence="7">
    <location>
        <begin position="242"/>
        <end position="268"/>
    </location>
</feature>
<feature type="transmembrane region" description="Helical" evidence="7">
    <location>
        <begin position="117"/>
        <end position="140"/>
    </location>
</feature>
<dbReference type="Gene3D" id="1.10.8.540">
    <property type="entry name" value="FHIPEP family, domain 3"/>
    <property type="match status" value="1"/>
</dbReference>
<feature type="transmembrane region" description="Helical" evidence="7">
    <location>
        <begin position="289"/>
        <end position="305"/>
    </location>
</feature>
<evidence type="ECO:0000256" key="4">
    <source>
        <dbReference type="ARBA" id="ARBA00022692"/>
    </source>
</evidence>
<proteinExistence type="inferred from homology"/>
<dbReference type="InterPro" id="IPR042193">
    <property type="entry name" value="FHIPEP_3"/>
</dbReference>
<dbReference type="NCBIfam" id="TIGR01398">
    <property type="entry name" value="FlhA"/>
    <property type="match status" value="1"/>
</dbReference>
<dbReference type="InterPro" id="IPR001712">
    <property type="entry name" value="T3SS_FHIPEP"/>
</dbReference>
<feature type="transmembrane region" description="Helical" evidence="7">
    <location>
        <begin position="46"/>
        <end position="65"/>
    </location>
</feature>
<dbReference type="Pfam" id="PF00771">
    <property type="entry name" value="FHIPEP"/>
    <property type="match status" value="1"/>
</dbReference>
<evidence type="ECO:0000256" key="2">
    <source>
        <dbReference type="ARBA" id="ARBA00008835"/>
    </source>
</evidence>
<accession>A0ABS1DTH8</accession>
<protein>
    <recommendedName>
        <fullName evidence="7">Flagellar biosynthesis protein FlhA</fullName>
    </recommendedName>
</protein>
<evidence type="ECO:0000313" key="8">
    <source>
        <dbReference type="EMBL" id="MBK1712964.1"/>
    </source>
</evidence>
<keyword evidence="7" id="KW-0653">Protein transport</keyword>
<comment type="caution">
    <text evidence="7">Lacks conserved residue(s) required for the propagation of feature annotation.</text>
</comment>
<dbReference type="PROSITE" id="PS00994">
    <property type="entry name" value="FHIPEP"/>
    <property type="match status" value="1"/>
</dbReference>
<evidence type="ECO:0000313" key="9">
    <source>
        <dbReference type="Proteomes" id="UP001041814"/>
    </source>
</evidence>
<comment type="caution">
    <text evidence="8">The sequence shown here is derived from an EMBL/GenBank/DDBJ whole genome shotgun (WGS) entry which is preliminary data.</text>
</comment>
<feature type="transmembrane region" description="Helical" evidence="7">
    <location>
        <begin position="211"/>
        <end position="230"/>
    </location>
</feature>
<dbReference type="InterPro" id="IPR006301">
    <property type="entry name" value="FlhA"/>
</dbReference>
<sequence length="696" mass="74411">MNALTLRLNTLLGPNAAALKVMMLPLFVVMMLSMMVLPLPPFVLDLLFTFNIAIALVVMMVSAQMVKPLDFAALPSVLLVTTLLRLSLNVASTRVVLLEGHNGPGAAGKVIESFGHFLIGGNFAVGLIVFAILVVINFIVVTKGAERIAEVGARFTLDAMPGKQMAIDAELNAGLIDENEARRRRSEVGEEADFFGSMDGASKYVRGDAMAGLLILFINIVGGLIIGMAMHGLSAGQAAESYILLAVGDALVAQIPALLVSVASAMVISRVGKDQDIGTQIRGQVFDSPQSLGLAAGIVLMLGLVPGMPHLVFLLIGGGLGLLAWQLQRKKKKAAALPERKESADPAQANAEASWDDLAPVDTLGLEVGYRLIQLVDKARQGDLLARIKGVRKKFAQDVGFLPPPVHIRDNLELKPSVYRVTLRGAVVGEGEAYPGMLLAINPGGAQQQLPGTKTTDPAFGLPATWIEERHREMAQMAGFTVVDCATVVATHLSHLMQLNASRLLGRVETQQLVEHVTKLAPKLIEDVVPKMVGIATLQKVLQLMLEEGVHIRDMRSIIECLAEHAATVTDPGELVRRIRTHLAPAIVQQIYGPTKELDVIALDPELERLVTQALTSPHGAALDPGVAEAITKRAADTARRQEDLGLPACLLVPDAIRAPMARLLRRAAPRLKVLAHSEIPETHSIRIGSIIGANA</sequence>
<gene>
    <name evidence="7 8" type="primary">flhA</name>
    <name evidence="8" type="ORF">CKO43_09255</name>
</gene>
<comment type="subcellular location">
    <subcellularLocation>
        <location evidence="1 7">Cell membrane</location>
        <topology evidence="1 7">Multi-pass membrane protein</topology>
    </subcellularLocation>
</comment>
<dbReference type="InterPro" id="IPR025505">
    <property type="entry name" value="FHIPEP_CS"/>
</dbReference>
<evidence type="ECO:0000256" key="1">
    <source>
        <dbReference type="ARBA" id="ARBA00004651"/>
    </source>
</evidence>
<comment type="function">
    <text evidence="7">Required for formation of the rod structure of the flagellar apparatus. Together with FliI and FliH, may constitute the export apparatus of flagellin.</text>
</comment>
<dbReference type="InterPro" id="IPR042194">
    <property type="entry name" value="FHIPEP_1"/>
</dbReference>
<dbReference type="PRINTS" id="PR00949">
    <property type="entry name" value="TYPE3IMAPROT"/>
</dbReference>
<evidence type="ECO:0000256" key="7">
    <source>
        <dbReference type="RuleBase" id="RU364093"/>
    </source>
</evidence>
<name>A0ABS1DTH8_RUBGE</name>
<keyword evidence="3 7" id="KW-1003">Cell membrane</keyword>
<keyword evidence="7" id="KW-1005">Bacterial flagellum biogenesis</keyword>
<comment type="similarity">
    <text evidence="2 7">Belongs to the FHIPEP (flagella/HR/invasion proteins export pore) family.</text>
</comment>
<evidence type="ECO:0000256" key="6">
    <source>
        <dbReference type="ARBA" id="ARBA00023136"/>
    </source>
</evidence>
<keyword evidence="6 7" id="KW-0472">Membrane</keyword>
<evidence type="ECO:0000256" key="5">
    <source>
        <dbReference type="ARBA" id="ARBA00022989"/>
    </source>
</evidence>
<dbReference type="Gene3D" id="3.40.30.60">
    <property type="entry name" value="FHIPEP family, domain 1"/>
    <property type="match status" value="1"/>
</dbReference>
<organism evidence="8 9">
    <name type="scientific">Rubrivivax gelatinosus</name>
    <name type="common">Rhodocyclus gelatinosus</name>
    <name type="synonym">Rhodopseudomonas gelatinosa</name>
    <dbReference type="NCBI Taxonomy" id="28068"/>
    <lineage>
        <taxon>Bacteria</taxon>
        <taxon>Pseudomonadati</taxon>
        <taxon>Pseudomonadota</taxon>
        <taxon>Betaproteobacteria</taxon>
        <taxon>Burkholderiales</taxon>
        <taxon>Sphaerotilaceae</taxon>
        <taxon>Rubrivivax</taxon>
    </lineage>
</organism>
<keyword evidence="5 7" id="KW-1133">Transmembrane helix</keyword>
<dbReference type="PANTHER" id="PTHR30161">
    <property type="entry name" value="FLAGELLAR EXPORT PROTEIN, MEMBRANE FLHA SUBUNIT-RELATED"/>
    <property type="match status" value="1"/>
</dbReference>
<keyword evidence="8" id="KW-0969">Cilium</keyword>
<dbReference type="PIRSF" id="PIRSF005419">
    <property type="entry name" value="FlhA"/>
    <property type="match status" value="1"/>
</dbReference>
<keyword evidence="7" id="KW-0813">Transport</keyword>
<reference evidence="8" key="1">
    <citation type="submission" date="2017-08" db="EMBL/GenBank/DDBJ databases">
        <authorList>
            <person name="Imhoff J.F."/>
            <person name="Rahn T."/>
            <person name="Kuenzel S."/>
            <person name="Neulinger S.C."/>
        </authorList>
    </citation>
    <scope>NUCLEOTIDE SEQUENCE</scope>
    <source>
        <strain evidence="8">IM 151</strain>
    </source>
</reference>
<keyword evidence="7" id="KW-1006">Bacterial flagellum protein export</keyword>
<dbReference type="EMBL" id="NRRU01000028">
    <property type="protein sequence ID" value="MBK1712964.1"/>
    <property type="molecule type" value="Genomic_DNA"/>
</dbReference>
<dbReference type="PANTHER" id="PTHR30161:SF1">
    <property type="entry name" value="FLAGELLAR BIOSYNTHESIS PROTEIN FLHA-RELATED"/>
    <property type="match status" value="1"/>
</dbReference>
<dbReference type="InterPro" id="IPR042196">
    <property type="entry name" value="FHIPEP_4"/>
</dbReference>
<keyword evidence="8" id="KW-0282">Flagellum</keyword>
<keyword evidence="9" id="KW-1185">Reference proteome</keyword>
<evidence type="ECO:0000256" key="3">
    <source>
        <dbReference type="ARBA" id="ARBA00022475"/>
    </source>
</evidence>